<feature type="transmembrane region" description="Helical" evidence="5">
    <location>
        <begin position="71"/>
        <end position="91"/>
    </location>
</feature>
<dbReference type="GO" id="GO:0005886">
    <property type="term" value="C:plasma membrane"/>
    <property type="evidence" value="ECO:0007669"/>
    <property type="project" value="TreeGrafter"/>
</dbReference>
<feature type="transmembrane region" description="Helical" evidence="5">
    <location>
        <begin position="304"/>
        <end position="321"/>
    </location>
</feature>
<evidence type="ECO:0000256" key="3">
    <source>
        <dbReference type="ARBA" id="ARBA00022989"/>
    </source>
</evidence>
<evidence type="ECO:0000259" key="6">
    <source>
        <dbReference type="Pfam" id="PF01699"/>
    </source>
</evidence>
<feature type="transmembrane region" description="Helical" evidence="5">
    <location>
        <begin position="274"/>
        <end position="292"/>
    </location>
</feature>
<dbReference type="Pfam" id="PF01699">
    <property type="entry name" value="Na_Ca_ex"/>
    <property type="match status" value="2"/>
</dbReference>
<keyword evidence="3 5" id="KW-1133">Transmembrane helix</keyword>
<feature type="domain" description="Sodium/calcium exchanger membrane region" evidence="6">
    <location>
        <begin position="179"/>
        <end position="317"/>
    </location>
</feature>
<dbReference type="EMBL" id="MHLZ01000038">
    <property type="protein sequence ID" value="OGZ19274.1"/>
    <property type="molecule type" value="Genomic_DNA"/>
</dbReference>
<dbReference type="InterPro" id="IPR044880">
    <property type="entry name" value="NCX_ion-bd_dom_sf"/>
</dbReference>
<feature type="transmembrane region" description="Helical" evidence="5">
    <location>
        <begin position="127"/>
        <end position="147"/>
    </location>
</feature>
<keyword evidence="4 5" id="KW-0472">Membrane</keyword>
<dbReference type="GO" id="GO:0006874">
    <property type="term" value="P:intracellular calcium ion homeostasis"/>
    <property type="evidence" value="ECO:0007669"/>
    <property type="project" value="TreeGrafter"/>
</dbReference>
<dbReference type="PANTHER" id="PTHR10846">
    <property type="entry name" value="SODIUM/POTASSIUM/CALCIUM EXCHANGER"/>
    <property type="match status" value="1"/>
</dbReference>
<evidence type="ECO:0000256" key="5">
    <source>
        <dbReference type="SAM" id="Phobius"/>
    </source>
</evidence>
<dbReference type="InterPro" id="IPR004837">
    <property type="entry name" value="NaCa_Exmemb"/>
</dbReference>
<comment type="subcellular location">
    <subcellularLocation>
        <location evidence="1">Membrane</location>
        <topology evidence="1">Multi-pass membrane protein</topology>
    </subcellularLocation>
</comment>
<dbReference type="Gene3D" id="1.20.1420.30">
    <property type="entry name" value="NCX, central ion-binding region"/>
    <property type="match status" value="1"/>
</dbReference>
<dbReference type="GO" id="GO:0008273">
    <property type="term" value="F:calcium, potassium:sodium antiporter activity"/>
    <property type="evidence" value="ECO:0007669"/>
    <property type="project" value="TreeGrafter"/>
</dbReference>
<gene>
    <name evidence="7" type="ORF">A2626_01535</name>
</gene>
<dbReference type="InterPro" id="IPR004481">
    <property type="entry name" value="K/Na/Ca-exchanger"/>
</dbReference>
<proteinExistence type="predicted"/>
<organism evidence="7 8">
    <name type="scientific">Candidatus Nealsonbacteria bacterium RIFCSPHIGHO2_01_FULL_38_55</name>
    <dbReference type="NCBI Taxonomy" id="1801664"/>
    <lineage>
        <taxon>Bacteria</taxon>
        <taxon>Candidatus Nealsoniibacteriota</taxon>
    </lineage>
</organism>
<sequence length="322" mass="35861">MIFLYILLFIFSCLVLFWSGAKLVGYLTRMAEYLHWREFVVAFFIMAATCSIPNLFVGINSALNGIPQLSFGDIVGGNVVNLTLVVGLAVLASGANMSAGSKMVQSSVIFVAIIAILPLLLMADGVLGRADGLILILPFFLYVFWLFSKEERFKKVYGNKIYETREFKEGFFGFLKNFGKIIFALLLLLAASVGIVKSAIMFSVFFNAPLALIGILVIGLGDTVPEMYFSIVSAKRKQNWLVLGDLIGSVIYTSTFVLGIVALIHPIVSSNQNSFFIARIFLMISAVLFLLFTRTEKKITIKEALFLIFIYILFLFAEIFFR</sequence>
<dbReference type="AlphaFoldDB" id="A0A1G2E083"/>
<comment type="caution">
    <text evidence="7">The sequence shown here is derived from an EMBL/GenBank/DDBJ whole genome shotgun (WGS) entry which is preliminary data.</text>
</comment>
<feature type="transmembrane region" description="Helical" evidence="5">
    <location>
        <begin position="210"/>
        <end position="229"/>
    </location>
</feature>
<dbReference type="Proteomes" id="UP000177360">
    <property type="component" value="Unassembled WGS sequence"/>
</dbReference>
<protein>
    <recommendedName>
        <fullName evidence="6">Sodium/calcium exchanger membrane region domain-containing protein</fullName>
    </recommendedName>
</protein>
<feature type="transmembrane region" description="Helical" evidence="5">
    <location>
        <begin position="6"/>
        <end position="27"/>
    </location>
</feature>
<feature type="transmembrane region" description="Helical" evidence="5">
    <location>
        <begin position="39"/>
        <end position="59"/>
    </location>
</feature>
<dbReference type="GO" id="GO:0005262">
    <property type="term" value="F:calcium channel activity"/>
    <property type="evidence" value="ECO:0007669"/>
    <property type="project" value="TreeGrafter"/>
</dbReference>
<feature type="transmembrane region" description="Helical" evidence="5">
    <location>
        <begin position="241"/>
        <end position="268"/>
    </location>
</feature>
<reference evidence="7 8" key="1">
    <citation type="journal article" date="2016" name="Nat. Commun.">
        <title>Thousands of microbial genomes shed light on interconnected biogeochemical processes in an aquifer system.</title>
        <authorList>
            <person name="Anantharaman K."/>
            <person name="Brown C.T."/>
            <person name="Hug L.A."/>
            <person name="Sharon I."/>
            <person name="Castelle C.J."/>
            <person name="Probst A.J."/>
            <person name="Thomas B.C."/>
            <person name="Singh A."/>
            <person name="Wilkins M.J."/>
            <person name="Karaoz U."/>
            <person name="Brodie E.L."/>
            <person name="Williams K.H."/>
            <person name="Hubbard S.S."/>
            <person name="Banfield J.F."/>
        </authorList>
    </citation>
    <scope>NUCLEOTIDE SEQUENCE [LARGE SCALE GENOMIC DNA]</scope>
</reference>
<feature type="transmembrane region" description="Helical" evidence="5">
    <location>
        <begin position="181"/>
        <end position="204"/>
    </location>
</feature>
<keyword evidence="2 5" id="KW-0812">Transmembrane</keyword>
<evidence type="ECO:0000256" key="1">
    <source>
        <dbReference type="ARBA" id="ARBA00004141"/>
    </source>
</evidence>
<evidence type="ECO:0000256" key="2">
    <source>
        <dbReference type="ARBA" id="ARBA00022692"/>
    </source>
</evidence>
<accession>A0A1G2E083</accession>
<evidence type="ECO:0000256" key="4">
    <source>
        <dbReference type="ARBA" id="ARBA00023136"/>
    </source>
</evidence>
<dbReference type="PANTHER" id="PTHR10846:SF8">
    <property type="entry name" value="INNER MEMBRANE PROTEIN YRBG"/>
    <property type="match status" value="1"/>
</dbReference>
<name>A0A1G2E083_9BACT</name>
<evidence type="ECO:0000313" key="7">
    <source>
        <dbReference type="EMBL" id="OGZ19274.1"/>
    </source>
</evidence>
<feature type="domain" description="Sodium/calcium exchanger membrane region" evidence="6">
    <location>
        <begin position="5"/>
        <end position="147"/>
    </location>
</feature>
<evidence type="ECO:0000313" key="8">
    <source>
        <dbReference type="Proteomes" id="UP000177360"/>
    </source>
</evidence>
<feature type="transmembrane region" description="Helical" evidence="5">
    <location>
        <begin position="103"/>
        <end position="121"/>
    </location>
</feature>